<dbReference type="Pfam" id="PF04264">
    <property type="entry name" value="YceI"/>
    <property type="match status" value="1"/>
</dbReference>
<evidence type="ECO:0000313" key="4">
    <source>
        <dbReference type="Proteomes" id="UP000325273"/>
    </source>
</evidence>
<gene>
    <name evidence="3" type="ORF">FVF58_42180</name>
</gene>
<evidence type="ECO:0000256" key="1">
    <source>
        <dbReference type="SAM" id="SignalP"/>
    </source>
</evidence>
<dbReference type="AlphaFoldDB" id="A0A5B0GB52"/>
<dbReference type="PANTHER" id="PTHR34406:SF2">
    <property type="entry name" value="PERIPLASMIC PROTEIN"/>
    <property type="match status" value="1"/>
</dbReference>
<feature type="chain" id="PRO_5022785869" evidence="1">
    <location>
        <begin position="28"/>
        <end position="198"/>
    </location>
</feature>
<dbReference type="InterPro" id="IPR007372">
    <property type="entry name" value="Lipid/polyisoprenoid-bd_YceI"/>
</dbReference>
<feature type="signal peptide" evidence="1">
    <location>
        <begin position="1"/>
        <end position="27"/>
    </location>
</feature>
<keyword evidence="1" id="KW-0732">Signal</keyword>
<accession>A0A5B0GB52</accession>
<dbReference type="SMART" id="SM00867">
    <property type="entry name" value="YceI"/>
    <property type="match status" value="1"/>
</dbReference>
<keyword evidence="4" id="KW-1185">Reference proteome</keyword>
<name>A0A5B0GB52_9BURK</name>
<dbReference type="SUPFAM" id="SSF101874">
    <property type="entry name" value="YceI-like"/>
    <property type="match status" value="1"/>
</dbReference>
<organism evidence="3 4">
    <name type="scientific">Paraburkholderia panacisoli</name>
    <dbReference type="NCBI Taxonomy" id="2603818"/>
    <lineage>
        <taxon>Bacteria</taxon>
        <taxon>Pseudomonadati</taxon>
        <taxon>Pseudomonadota</taxon>
        <taxon>Betaproteobacteria</taxon>
        <taxon>Burkholderiales</taxon>
        <taxon>Burkholderiaceae</taxon>
        <taxon>Paraburkholderia</taxon>
    </lineage>
</organism>
<feature type="domain" description="Lipid/polyisoprenoid-binding YceI-like" evidence="2">
    <location>
        <begin position="31"/>
        <end position="196"/>
    </location>
</feature>
<protein>
    <submittedName>
        <fullName evidence="3">Polyisoprenoid-binding protein</fullName>
    </submittedName>
</protein>
<evidence type="ECO:0000259" key="2">
    <source>
        <dbReference type="SMART" id="SM00867"/>
    </source>
</evidence>
<dbReference type="EMBL" id="VTUZ01000050">
    <property type="protein sequence ID" value="KAA0999149.1"/>
    <property type="molecule type" value="Genomic_DNA"/>
</dbReference>
<dbReference type="InterPro" id="IPR036761">
    <property type="entry name" value="TTHA0802/YceI-like_sf"/>
</dbReference>
<dbReference type="PANTHER" id="PTHR34406">
    <property type="entry name" value="PROTEIN YCEI"/>
    <property type="match status" value="1"/>
</dbReference>
<reference evidence="3 4" key="1">
    <citation type="submission" date="2019-08" db="EMBL/GenBank/DDBJ databases">
        <title>Paraburkholderia sp. DCY113.</title>
        <authorList>
            <person name="Kang J."/>
        </authorList>
    </citation>
    <scope>NUCLEOTIDE SEQUENCE [LARGE SCALE GENOMIC DNA]</scope>
    <source>
        <strain evidence="3 4">DCY113</strain>
    </source>
</reference>
<proteinExistence type="predicted"/>
<comment type="caution">
    <text evidence="3">The sequence shown here is derived from an EMBL/GenBank/DDBJ whole genome shotgun (WGS) entry which is preliminary data.</text>
</comment>
<sequence length="198" mass="21628">MWETSLNGRYLCACAAACAALSITAQAVEVTYKLDPTHTYPSFEADHYNGVSIWRGKFNKSSGVMLLDRARQSGALDVTIDMSSVDTGNHQLDDILRSKTVFDVDSYPVATYKSTEVVFKGDVPVAVLGNLTLHGVTMPVELKIQSFKCIESPLLKKEVCGTESTAVFDRSDFGLAIAKDHGFNMNTTLHIQAEGIKQ</sequence>
<evidence type="ECO:0000313" key="3">
    <source>
        <dbReference type="EMBL" id="KAA0999149.1"/>
    </source>
</evidence>
<dbReference type="Proteomes" id="UP000325273">
    <property type="component" value="Unassembled WGS sequence"/>
</dbReference>
<dbReference type="Gene3D" id="2.40.128.110">
    <property type="entry name" value="Lipid/polyisoprenoid-binding, YceI-like"/>
    <property type="match status" value="1"/>
</dbReference>